<organism evidence="1 2">
    <name type="scientific">Acidisarcina polymorpha</name>
    <dbReference type="NCBI Taxonomy" id="2211140"/>
    <lineage>
        <taxon>Bacteria</taxon>
        <taxon>Pseudomonadati</taxon>
        <taxon>Acidobacteriota</taxon>
        <taxon>Terriglobia</taxon>
        <taxon>Terriglobales</taxon>
        <taxon>Acidobacteriaceae</taxon>
        <taxon>Acidisarcina</taxon>
    </lineage>
</organism>
<sequence>MALQLTPERQAQLNDYALRHGQDPTTALDEVLRDAFEWERQDFQEAVEGIRRGYADVKAGRTRPAAAFMEELRAKHDFPR</sequence>
<evidence type="ECO:0000313" key="2">
    <source>
        <dbReference type="Proteomes" id="UP000253606"/>
    </source>
</evidence>
<reference evidence="1 2" key="1">
    <citation type="journal article" date="2018" name="Front. Microbiol.">
        <title>Hydrolytic Capabilities as a Key to Environmental Success: Chitinolytic and Cellulolytic Acidobacteria From Acidic Sub-arctic Soils and Boreal Peatlands.</title>
        <authorList>
            <person name="Belova S.E."/>
            <person name="Ravin N.V."/>
            <person name="Pankratov T.A."/>
            <person name="Rakitin A.L."/>
            <person name="Ivanova A.A."/>
            <person name="Beletsky A.V."/>
            <person name="Mardanov A.V."/>
            <person name="Sinninghe Damste J.S."/>
            <person name="Dedysh S.N."/>
        </authorList>
    </citation>
    <scope>NUCLEOTIDE SEQUENCE [LARGE SCALE GENOMIC DNA]</scope>
    <source>
        <strain evidence="1 2">SBC82</strain>
        <plasmid evidence="2">pacpol4</plasmid>
    </source>
</reference>
<dbReference type="Proteomes" id="UP000253606">
    <property type="component" value="Plasmid pACPOL4"/>
</dbReference>
<evidence type="ECO:0008006" key="3">
    <source>
        <dbReference type="Google" id="ProtNLM"/>
    </source>
</evidence>
<geneLocation type="plasmid" evidence="2">
    <name>pacpol4</name>
</geneLocation>
<proteinExistence type="predicted"/>
<dbReference type="RefSeq" id="WP_114211340.1">
    <property type="nucleotide sequence ID" value="NZ_CP030843.1"/>
</dbReference>
<accession>A0A2Z5GBW9</accession>
<evidence type="ECO:0000313" key="1">
    <source>
        <dbReference type="EMBL" id="AXC16156.1"/>
    </source>
</evidence>
<gene>
    <name evidence="1" type="ORF">ACPOL_6952</name>
</gene>
<protein>
    <recommendedName>
        <fullName evidence="3">Prevent host death protein, Phd antitoxin</fullName>
    </recommendedName>
</protein>
<keyword evidence="2" id="KW-1185">Reference proteome</keyword>
<dbReference type="EMBL" id="CP030843">
    <property type="protein sequence ID" value="AXC16156.1"/>
    <property type="molecule type" value="Genomic_DNA"/>
</dbReference>
<dbReference type="AlphaFoldDB" id="A0A2Z5GBW9"/>
<dbReference type="KEGG" id="abas:ACPOL_6952"/>
<name>A0A2Z5GBW9_9BACT</name>
<keyword evidence="1" id="KW-0614">Plasmid</keyword>
<dbReference type="OrthoDB" id="466929at2"/>